<keyword evidence="2" id="KW-0813">Transport</keyword>
<sequence length="374" mass="40122">MRKKPVWGFSPNWVLARKLKSERNDLLSESDQSVGAERIYDAETGDLANFKARLATITYLLDRYGVLLLVVGMATVSFFLEPEVFLTWRNVSNIFRQISFNAILALGVFLVILTAGIDLSVGSILALAMMTAAVLARDGYPWPLIILAPIITGGLVGAVNGLGLTWLRLPHPFIMTLGTLNIARGLTNLISGGVPISGLPEPVRWLGAGNLRLANLDFPVSFAVVLICYILVSLFLTYTRTGRHIYAIGGNPQAARVSGINVDRTLVFVYTVCGMFAGLSGLLLAGRTNSGFPNAGVGQELDAISAVIIGGASFFGGRGTVLGVFAGALVIGLMRNILNLRNVPVFWQQVLIGVVIIVVVALDVLRRRGSSTLR</sequence>
<evidence type="ECO:0000256" key="3">
    <source>
        <dbReference type="ARBA" id="ARBA00022475"/>
    </source>
</evidence>
<organism evidence="9 10">
    <name type="scientific">Oscillochloris trichoides DG-6</name>
    <dbReference type="NCBI Taxonomy" id="765420"/>
    <lineage>
        <taxon>Bacteria</taxon>
        <taxon>Bacillati</taxon>
        <taxon>Chloroflexota</taxon>
        <taxon>Chloroflexia</taxon>
        <taxon>Chloroflexales</taxon>
        <taxon>Chloroflexineae</taxon>
        <taxon>Oscillochloridaceae</taxon>
        <taxon>Oscillochloris</taxon>
    </lineage>
</organism>
<evidence type="ECO:0000256" key="2">
    <source>
        <dbReference type="ARBA" id="ARBA00022448"/>
    </source>
</evidence>
<reference evidence="9 10" key="1">
    <citation type="journal article" date="2011" name="J. Bacteriol.">
        <title>Draft genome sequence of the anoxygenic filamentous phototrophic bacterium Oscillochloris trichoides subsp. DG-6.</title>
        <authorList>
            <person name="Kuznetsov B.B."/>
            <person name="Ivanovsky R.N."/>
            <person name="Keppen O.I."/>
            <person name="Sukhacheva M.V."/>
            <person name="Bumazhkin B.K."/>
            <person name="Patutina E.O."/>
            <person name="Beletsky A.V."/>
            <person name="Mardanov A.V."/>
            <person name="Baslerov R.V."/>
            <person name="Panteleeva A.N."/>
            <person name="Kolganova T.V."/>
            <person name="Ravin N.V."/>
            <person name="Skryabin K.G."/>
        </authorList>
    </citation>
    <scope>NUCLEOTIDE SEQUENCE [LARGE SCALE GENOMIC DNA]</scope>
    <source>
        <strain evidence="9 10">DG-6</strain>
    </source>
</reference>
<evidence type="ECO:0000256" key="8">
    <source>
        <dbReference type="SAM" id="Phobius"/>
    </source>
</evidence>
<protein>
    <submittedName>
        <fullName evidence="9">Branched-chain amino acid transport system / permease component</fullName>
    </submittedName>
</protein>
<dbReference type="PANTHER" id="PTHR32196:SF21">
    <property type="entry name" value="ABC TRANSPORTER PERMEASE PROTEIN YPHD-RELATED"/>
    <property type="match status" value="1"/>
</dbReference>
<gene>
    <name evidence="9" type="ORF">OSCT_0696</name>
</gene>
<proteinExistence type="predicted"/>
<comment type="subcellular location">
    <subcellularLocation>
        <location evidence="1">Cell membrane</location>
        <topology evidence="1">Multi-pass membrane protein</topology>
    </subcellularLocation>
</comment>
<accession>E1IBJ5</accession>
<keyword evidence="6 8" id="KW-1133">Transmembrane helix</keyword>
<feature type="transmembrane region" description="Helical" evidence="8">
    <location>
        <begin position="266"/>
        <end position="286"/>
    </location>
</feature>
<dbReference type="AlphaFoldDB" id="E1IBJ5"/>
<dbReference type="HOGENOM" id="CLU_028880_2_2_0"/>
<evidence type="ECO:0000256" key="1">
    <source>
        <dbReference type="ARBA" id="ARBA00004651"/>
    </source>
</evidence>
<dbReference type="EMBL" id="ADVR01000012">
    <property type="protein sequence ID" value="EFO81414.1"/>
    <property type="molecule type" value="Genomic_DNA"/>
</dbReference>
<feature type="transmembrane region" description="Helical" evidence="8">
    <location>
        <begin position="306"/>
        <end position="333"/>
    </location>
</feature>
<keyword evidence="4" id="KW-0997">Cell inner membrane</keyword>
<feature type="transmembrane region" description="Helical" evidence="8">
    <location>
        <begin position="345"/>
        <end position="365"/>
    </location>
</feature>
<feature type="transmembrane region" description="Helical" evidence="8">
    <location>
        <begin position="60"/>
        <end position="80"/>
    </location>
</feature>
<evidence type="ECO:0000256" key="7">
    <source>
        <dbReference type="ARBA" id="ARBA00023136"/>
    </source>
</evidence>
<dbReference type="GO" id="GO:0022857">
    <property type="term" value="F:transmembrane transporter activity"/>
    <property type="evidence" value="ECO:0007669"/>
    <property type="project" value="InterPro"/>
</dbReference>
<keyword evidence="10" id="KW-1185">Reference proteome</keyword>
<dbReference type="CDD" id="cd06579">
    <property type="entry name" value="TM_PBP1_transp_AraH_like"/>
    <property type="match status" value="1"/>
</dbReference>
<feature type="transmembrane region" description="Helical" evidence="8">
    <location>
        <begin position="140"/>
        <end position="167"/>
    </location>
</feature>
<evidence type="ECO:0000256" key="6">
    <source>
        <dbReference type="ARBA" id="ARBA00022989"/>
    </source>
</evidence>
<evidence type="ECO:0000256" key="5">
    <source>
        <dbReference type="ARBA" id="ARBA00022692"/>
    </source>
</evidence>
<keyword evidence="5 8" id="KW-0812">Transmembrane</keyword>
<keyword evidence="3" id="KW-1003">Cell membrane</keyword>
<dbReference type="InterPro" id="IPR001851">
    <property type="entry name" value="ABC_transp_permease"/>
</dbReference>
<evidence type="ECO:0000256" key="4">
    <source>
        <dbReference type="ARBA" id="ARBA00022519"/>
    </source>
</evidence>
<dbReference type="Pfam" id="PF02653">
    <property type="entry name" value="BPD_transp_2"/>
    <property type="match status" value="1"/>
</dbReference>
<feature type="transmembrane region" description="Helical" evidence="8">
    <location>
        <begin position="218"/>
        <end position="238"/>
    </location>
</feature>
<evidence type="ECO:0000313" key="9">
    <source>
        <dbReference type="EMBL" id="EFO81414.1"/>
    </source>
</evidence>
<dbReference type="GO" id="GO:0005886">
    <property type="term" value="C:plasma membrane"/>
    <property type="evidence" value="ECO:0007669"/>
    <property type="project" value="UniProtKB-SubCell"/>
</dbReference>
<dbReference type="eggNOG" id="COG1172">
    <property type="taxonomic scope" value="Bacteria"/>
</dbReference>
<evidence type="ECO:0000313" key="10">
    <source>
        <dbReference type="Proteomes" id="UP000054010"/>
    </source>
</evidence>
<feature type="transmembrane region" description="Helical" evidence="8">
    <location>
        <begin position="100"/>
        <end position="128"/>
    </location>
</feature>
<dbReference type="PANTHER" id="PTHR32196">
    <property type="entry name" value="ABC TRANSPORTER PERMEASE PROTEIN YPHD-RELATED-RELATED"/>
    <property type="match status" value="1"/>
</dbReference>
<keyword evidence="7 8" id="KW-0472">Membrane</keyword>
<dbReference type="STRING" id="765420.OSCT_0696"/>
<dbReference type="Proteomes" id="UP000054010">
    <property type="component" value="Unassembled WGS sequence"/>
</dbReference>
<dbReference type="OrthoDB" id="9797838at2"/>
<name>E1IBJ5_9CHLR</name>
<comment type="caution">
    <text evidence="9">The sequence shown here is derived from an EMBL/GenBank/DDBJ whole genome shotgun (WGS) entry which is preliminary data.</text>
</comment>